<feature type="compositionally biased region" description="Low complexity" evidence="1">
    <location>
        <begin position="25"/>
        <end position="48"/>
    </location>
</feature>
<keyword evidence="2" id="KW-1185">Reference proteome</keyword>
<name>A0ABM1DZW3_PRICU</name>
<evidence type="ECO:0000313" key="2">
    <source>
        <dbReference type="Proteomes" id="UP000695022"/>
    </source>
</evidence>
<protein>
    <submittedName>
        <fullName evidence="3">High affinity cAMP-specific and IBMX-insensitive 3',5'-cyclic phosphodiesterase 8B-like</fullName>
    </submittedName>
</protein>
<sequence>MGCAPSLHVSQTGIIYCRDSDESNSHSPGHSSNVSVSASQQQPQQQQQTTVVFPKTEVTTTSDANATSIQLTQHIRFTNRRGTIEAETQTSQLLMKPQKPTIWFGPMKLKDAGIKLLTLDLPLAFEPERIKY</sequence>
<organism evidence="2 3">
    <name type="scientific">Priapulus caudatus</name>
    <name type="common">Priapulid worm</name>
    <dbReference type="NCBI Taxonomy" id="37621"/>
    <lineage>
        <taxon>Eukaryota</taxon>
        <taxon>Metazoa</taxon>
        <taxon>Ecdysozoa</taxon>
        <taxon>Scalidophora</taxon>
        <taxon>Priapulida</taxon>
        <taxon>Priapulimorpha</taxon>
        <taxon>Priapulimorphida</taxon>
        <taxon>Priapulidae</taxon>
        <taxon>Priapulus</taxon>
    </lineage>
</organism>
<dbReference type="Pfam" id="PF08629">
    <property type="entry name" value="PDE8"/>
    <property type="match status" value="1"/>
</dbReference>
<dbReference type="RefSeq" id="XP_014665484.1">
    <property type="nucleotide sequence ID" value="XM_014809998.1"/>
</dbReference>
<proteinExistence type="predicted"/>
<dbReference type="GeneID" id="106807604"/>
<feature type="region of interest" description="Disordered" evidence="1">
    <location>
        <begin position="18"/>
        <end position="50"/>
    </location>
</feature>
<gene>
    <name evidence="3" type="primary">LOC106807604</name>
</gene>
<evidence type="ECO:0000256" key="1">
    <source>
        <dbReference type="SAM" id="MobiDB-lite"/>
    </source>
</evidence>
<accession>A0ABM1DZW3</accession>
<reference evidence="3" key="1">
    <citation type="submission" date="2025-08" db="UniProtKB">
        <authorList>
            <consortium name="RefSeq"/>
        </authorList>
    </citation>
    <scope>IDENTIFICATION</scope>
</reference>
<evidence type="ECO:0000313" key="3">
    <source>
        <dbReference type="RefSeq" id="XP_014665484.1"/>
    </source>
</evidence>
<dbReference type="Proteomes" id="UP000695022">
    <property type="component" value="Unplaced"/>
</dbReference>